<feature type="transmembrane region" description="Helical" evidence="2">
    <location>
        <begin position="116"/>
        <end position="138"/>
    </location>
</feature>
<sequence length="750" mass="80114">MSPRALELRIHGVNNTPPHAMLALPKEETQRTRGDDLGGFWSGTAPNEELLTEAYSWGGMARSSVSLPGGNPVVNALCRIGWALLLPFGLANVAYWSRKLPTGAKRPDWRCGSGAATTRLFGLGLTVLLVLAACEITLDLFAIQCAPANACPRLPSAFGWFSGQDVATRMAISSAGPVLLLLGLWLLARRSRVRYEQKTTEAGRTDRGPVMLADPGLWRGDVMLRELTRVHLAAGFAVVALVSSVDAWAAAPEFRVIAVVSAALVLAACALASRRVGDAPDVATEAHGPRDSWLLLGFAMAVFAAETVSLLVVRPAFTGRLLVATWLPPVLLACLLGIVASAYAWRANPRRIPLLLGLLVAAGLVAGYSHWAGPVVAVLATATLMWHARKDDTREWEAWSGMGPGVLLGISLASSMTLSTIAVVATGNWLLGLTTVPPVYAWFSGSFTVALAAFVAVALVLGGLVGTRLVKPSLLLGADDEPGPSKNVRARHLAALAHRAEKAVGLLSILSVLAVALAVDAALSARRDLPEWVVDRGLWFTVLTGGAVVAAFAGGRATRPLGLVWDLICFLPRTAHPFAPPCYAERAVPELVQRTREWLDGGADRRVVLSAHSLGSVLATATIYALPERDLPRLRLITYGSQLRPYFGRIFPELLGGGVLGTPPTRGGRLWSTDPWRWPATEPSQGGLSTMVPWTNLWRRTDFLGFPVHGYAANACDRPAPESNGSGRIERHSDYQTTSAYREALASHLE</sequence>
<dbReference type="EMBL" id="VOBR01000010">
    <property type="protein sequence ID" value="TWP50986.1"/>
    <property type="molecule type" value="Genomic_DNA"/>
</dbReference>
<feature type="transmembrane region" description="Helical" evidence="2">
    <location>
        <begin position="170"/>
        <end position="188"/>
    </location>
</feature>
<feature type="transmembrane region" description="Helical" evidence="2">
    <location>
        <begin position="325"/>
        <end position="345"/>
    </location>
</feature>
<keyword evidence="4" id="KW-1185">Reference proteome</keyword>
<feature type="transmembrane region" description="Helical" evidence="2">
    <location>
        <begin position="537"/>
        <end position="555"/>
    </location>
</feature>
<feature type="transmembrane region" description="Helical" evidence="2">
    <location>
        <begin position="439"/>
        <end position="465"/>
    </location>
</feature>
<dbReference type="SUPFAM" id="SSF53474">
    <property type="entry name" value="alpha/beta-Hydrolases"/>
    <property type="match status" value="1"/>
</dbReference>
<keyword evidence="2" id="KW-1133">Transmembrane helix</keyword>
<dbReference type="Proteomes" id="UP000316639">
    <property type="component" value="Unassembled WGS sequence"/>
</dbReference>
<keyword evidence="2" id="KW-0812">Transmembrane</keyword>
<gene>
    <name evidence="3" type="ORF">FKR81_18110</name>
</gene>
<protein>
    <recommendedName>
        <fullName evidence="5">Integral membrane protein</fullName>
    </recommendedName>
</protein>
<reference evidence="3 4" key="1">
    <citation type="submission" date="2019-07" db="EMBL/GenBank/DDBJ databases">
        <title>Lentzea xizangensis sp. nov., isolated from Qinghai-Tibetan Plateau Soils.</title>
        <authorList>
            <person name="Huang J."/>
        </authorList>
    </citation>
    <scope>NUCLEOTIDE SEQUENCE [LARGE SCALE GENOMIC DNA]</scope>
    <source>
        <strain evidence="3 4">FXJ1.1311</strain>
    </source>
</reference>
<evidence type="ECO:0000313" key="3">
    <source>
        <dbReference type="EMBL" id="TWP50986.1"/>
    </source>
</evidence>
<dbReference type="RefSeq" id="WP_146353235.1">
    <property type="nucleotide sequence ID" value="NZ_VOBR01000010.1"/>
</dbReference>
<organism evidence="3 4">
    <name type="scientific">Lentzea tibetensis</name>
    <dbReference type="NCBI Taxonomy" id="2591470"/>
    <lineage>
        <taxon>Bacteria</taxon>
        <taxon>Bacillati</taxon>
        <taxon>Actinomycetota</taxon>
        <taxon>Actinomycetes</taxon>
        <taxon>Pseudonocardiales</taxon>
        <taxon>Pseudonocardiaceae</taxon>
        <taxon>Lentzea</taxon>
    </lineage>
</organism>
<dbReference type="AlphaFoldDB" id="A0A563ETI9"/>
<feature type="transmembrane region" description="Helical" evidence="2">
    <location>
        <begin position="256"/>
        <end position="273"/>
    </location>
</feature>
<accession>A0A563ETI9</accession>
<dbReference type="OrthoDB" id="4320047at2"/>
<evidence type="ECO:0008006" key="5">
    <source>
        <dbReference type="Google" id="ProtNLM"/>
    </source>
</evidence>
<proteinExistence type="predicted"/>
<keyword evidence="2" id="KW-0472">Membrane</keyword>
<feature type="transmembrane region" description="Helical" evidence="2">
    <location>
        <begin position="357"/>
        <end position="386"/>
    </location>
</feature>
<feature type="transmembrane region" description="Helical" evidence="2">
    <location>
        <begin position="406"/>
        <end position="427"/>
    </location>
</feature>
<feature type="transmembrane region" description="Helical" evidence="2">
    <location>
        <begin position="230"/>
        <end position="250"/>
    </location>
</feature>
<feature type="transmembrane region" description="Helical" evidence="2">
    <location>
        <begin position="503"/>
        <end position="525"/>
    </location>
</feature>
<feature type="transmembrane region" description="Helical" evidence="2">
    <location>
        <begin position="293"/>
        <end position="313"/>
    </location>
</feature>
<name>A0A563ETI9_9PSEU</name>
<evidence type="ECO:0000256" key="1">
    <source>
        <dbReference type="SAM" id="MobiDB-lite"/>
    </source>
</evidence>
<comment type="caution">
    <text evidence="3">The sequence shown here is derived from an EMBL/GenBank/DDBJ whole genome shotgun (WGS) entry which is preliminary data.</text>
</comment>
<evidence type="ECO:0000313" key="4">
    <source>
        <dbReference type="Proteomes" id="UP000316639"/>
    </source>
</evidence>
<feature type="region of interest" description="Disordered" evidence="1">
    <location>
        <begin position="715"/>
        <end position="735"/>
    </location>
</feature>
<evidence type="ECO:0000256" key="2">
    <source>
        <dbReference type="SAM" id="Phobius"/>
    </source>
</evidence>
<dbReference type="InterPro" id="IPR029058">
    <property type="entry name" value="AB_hydrolase_fold"/>
</dbReference>